<accession>A0A7Y9S8X0</accession>
<evidence type="ECO:0000259" key="6">
    <source>
        <dbReference type="Pfam" id="PF07687"/>
    </source>
</evidence>
<dbReference type="Pfam" id="PF07687">
    <property type="entry name" value="M20_dimer"/>
    <property type="match status" value="1"/>
</dbReference>
<name>A0A7Y9S8X0_9MICC</name>
<dbReference type="InterPro" id="IPR001261">
    <property type="entry name" value="ArgE/DapE_CS"/>
</dbReference>
<dbReference type="InterPro" id="IPR050072">
    <property type="entry name" value="Peptidase_M20A"/>
</dbReference>
<dbReference type="Gene3D" id="3.30.70.360">
    <property type="match status" value="1"/>
</dbReference>
<dbReference type="Pfam" id="PF01546">
    <property type="entry name" value="Peptidase_M20"/>
    <property type="match status" value="1"/>
</dbReference>
<dbReference type="PROSITE" id="PS00758">
    <property type="entry name" value="ARGE_DAPE_CPG2_1"/>
    <property type="match status" value="1"/>
</dbReference>
<dbReference type="AlphaFoldDB" id="A0A7Y9S8X0"/>
<dbReference type="NCBIfam" id="NF005913">
    <property type="entry name" value="PRK07906.1"/>
    <property type="match status" value="1"/>
</dbReference>
<keyword evidence="3" id="KW-0479">Metal-binding</keyword>
<dbReference type="InterPro" id="IPR011650">
    <property type="entry name" value="Peptidase_M20_dimer"/>
</dbReference>
<protein>
    <submittedName>
        <fullName evidence="7">Acetylornithine deacetylase/succinyl-diaminopimelate desuccinylase-like protein</fullName>
    </submittedName>
</protein>
<dbReference type="SUPFAM" id="SSF55031">
    <property type="entry name" value="Bacterial exopeptidase dimerisation domain"/>
    <property type="match status" value="1"/>
</dbReference>
<evidence type="ECO:0000256" key="3">
    <source>
        <dbReference type="ARBA" id="ARBA00022723"/>
    </source>
</evidence>
<dbReference type="InterPro" id="IPR002933">
    <property type="entry name" value="Peptidase_M20"/>
</dbReference>
<dbReference type="GO" id="GO:0016787">
    <property type="term" value="F:hydrolase activity"/>
    <property type="evidence" value="ECO:0007669"/>
    <property type="project" value="UniProtKB-KW"/>
</dbReference>
<dbReference type="FunFam" id="1.10.150.900:FF:000002">
    <property type="entry name" value="M20/M25/M40 family peptidase"/>
    <property type="match status" value="1"/>
</dbReference>
<proteinExistence type="inferred from homology"/>
<dbReference type="PANTHER" id="PTHR43808:SF8">
    <property type="entry name" value="PEPTIDASE M20 DIMERISATION DOMAIN-CONTAINING PROTEIN"/>
    <property type="match status" value="1"/>
</dbReference>
<organism evidence="7 8">
    <name type="scientific">Psychromicrobium silvestre</name>
    <dbReference type="NCBI Taxonomy" id="1645614"/>
    <lineage>
        <taxon>Bacteria</taxon>
        <taxon>Bacillati</taxon>
        <taxon>Actinomycetota</taxon>
        <taxon>Actinomycetes</taxon>
        <taxon>Micrococcales</taxon>
        <taxon>Micrococcaceae</taxon>
        <taxon>Psychromicrobium</taxon>
    </lineage>
</organism>
<evidence type="ECO:0000256" key="2">
    <source>
        <dbReference type="ARBA" id="ARBA00006247"/>
    </source>
</evidence>
<dbReference type="InterPro" id="IPR036264">
    <property type="entry name" value="Bact_exopeptidase_dim_dom"/>
</dbReference>
<dbReference type="SUPFAM" id="SSF53187">
    <property type="entry name" value="Zn-dependent exopeptidases"/>
    <property type="match status" value="1"/>
</dbReference>
<evidence type="ECO:0000313" key="7">
    <source>
        <dbReference type="EMBL" id="NYE96426.1"/>
    </source>
</evidence>
<comment type="caution">
    <text evidence="7">The sequence shown here is derived from an EMBL/GenBank/DDBJ whole genome shotgun (WGS) entry which is preliminary data.</text>
</comment>
<dbReference type="PANTHER" id="PTHR43808">
    <property type="entry name" value="ACETYLORNITHINE DEACETYLASE"/>
    <property type="match status" value="1"/>
</dbReference>
<evidence type="ECO:0000256" key="1">
    <source>
        <dbReference type="ARBA" id="ARBA00001947"/>
    </source>
</evidence>
<keyword evidence="5" id="KW-0862">Zinc</keyword>
<dbReference type="Proteomes" id="UP000521748">
    <property type="component" value="Unassembled WGS sequence"/>
</dbReference>
<evidence type="ECO:0000313" key="8">
    <source>
        <dbReference type="Proteomes" id="UP000521748"/>
    </source>
</evidence>
<reference evidence="7 8" key="1">
    <citation type="submission" date="2020-07" db="EMBL/GenBank/DDBJ databases">
        <title>Sequencing the genomes of 1000 actinobacteria strains.</title>
        <authorList>
            <person name="Klenk H.-P."/>
        </authorList>
    </citation>
    <scope>NUCLEOTIDE SEQUENCE [LARGE SCALE GENOMIC DNA]</scope>
    <source>
        <strain evidence="7 8">DSM 102047</strain>
    </source>
</reference>
<feature type="domain" description="Peptidase M20 dimerisation" evidence="6">
    <location>
        <begin position="195"/>
        <end position="323"/>
    </location>
</feature>
<dbReference type="EMBL" id="JACBYQ010000002">
    <property type="protein sequence ID" value="NYE96426.1"/>
    <property type="molecule type" value="Genomic_DNA"/>
</dbReference>
<keyword evidence="8" id="KW-1185">Reference proteome</keyword>
<keyword evidence="4" id="KW-0378">Hydrolase</keyword>
<dbReference type="Gene3D" id="3.40.630.10">
    <property type="entry name" value="Zn peptidases"/>
    <property type="match status" value="1"/>
</dbReference>
<gene>
    <name evidence="7" type="ORF">FHU41_002676</name>
</gene>
<dbReference type="Gene3D" id="1.10.150.900">
    <property type="match status" value="1"/>
</dbReference>
<evidence type="ECO:0000256" key="4">
    <source>
        <dbReference type="ARBA" id="ARBA00022801"/>
    </source>
</evidence>
<evidence type="ECO:0000256" key="5">
    <source>
        <dbReference type="ARBA" id="ARBA00022833"/>
    </source>
</evidence>
<dbReference type="GO" id="GO:0046872">
    <property type="term" value="F:metal ion binding"/>
    <property type="evidence" value="ECO:0007669"/>
    <property type="project" value="UniProtKB-KW"/>
</dbReference>
<sequence length="437" mass="46756">MSVDVAELCAELIRFDTSNFGEGKSHGEHKIAEFIAQKLEQAGYQPMILGPNLERSSVLLRVPGTERHLPGLLVHAHLDVVPAEAEQWSRDPFSGLIEDGYIHGRGACDMKDMVAMTMVTLLNWAESGLRPRRDIVVAFVADEEDKGDYGAGWLVDEHPELFAGVQAAIGESGGTANLLTAQDGSSVRLYPVAAAERGTLHIRVRAEGNSGHGSRPVEVNAVKNLIAALQRVGVYRWPLKLTPVVRGYLEQTTAALGFAANLESEEGVAAAIEAMGEAGEVARVTVRCSSTPTVLRAGYKVNVIPGVAEADIDIRCLPGTEESTLETIDGLLGPGLSRSFIAHEPPTNSAIDSPWFESMKASLLRHDPAAVVVPYCMGGGTDAKAFSKLGISCYGFSPLTADPEGRSYQGVHGVDERIPVHSVRGGQQILQDFLSEV</sequence>
<comment type="similarity">
    <text evidence="2">Belongs to the peptidase M20A family.</text>
</comment>
<comment type="cofactor">
    <cofactor evidence="1">
        <name>Zn(2+)</name>
        <dbReference type="ChEBI" id="CHEBI:29105"/>
    </cofactor>
</comment>